<dbReference type="EC" id="5.6.2.4" evidence="11"/>
<feature type="compositionally biased region" description="Low complexity" evidence="13">
    <location>
        <begin position="1"/>
        <end position="16"/>
    </location>
</feature>
<dbReference type="Pfam" id="PF00271">
    <property type="entry name" value="Helicase_C"/>
    <property type="match status" value="1"/>
</dbReference>
<evidence type="ECO:0000256" key="13">
    <source>
        <dbReference type="SAM" id="MobiDB-lite"/>
    </source>
</evidence>
<dbReference type="SMART" id="SM00487">
    <property type="entry name" value="DEXDc"/>
    <property type="match status" value="1"/>
</dbReference>
<dbReference type="GO" id="GO:0043138">
    <property type="term" value="F:3'-5' DNA helicase activity"/>
    <property type="evidence" value="ECO:0007669"/>
    <property type="project" value="UniProtKB-EC"/>
</dbReference>
<keyword evidence="8" id="KW-0413">Isomerase</keyword>
<dbReference type="GO" id="GO:0005524">
    <property type="term" value="F:ATP binding"/>
    <property type="evidence" value="ECO:0007669"/>
    <property type="project" value="UniProtKB-KW"/>
</dbReference>
<keyword evidence="7" id="KW-0238">DNA-binding</keyword>
<proteinExistence type="inferred from homology"/>
<dbReference type="InterPro" id="IPR027417">
    <property type="entry name" value="P-loop_NTPase"/>
</dbReference>
<comment type="catalytic activity">
    <reaction evidence="10">
        <text>Couples ATP hydrolysis with the unwinding of duplex DNA by translocating in the 3'-5' direction.</text>
        <dbReference type="EC" id="5.6.2.4"/>
    </reaction>
</comment>
<dbReference type="GO" id="GO:0005694">
    <property type="term" value="C:chromosome"/>
    <property type="evidence" value="ECO:0007669"/>
    <property type="project" value="TreeGrafter"/>
</dbReference>
<keyword evidence="6" id="KW-0067">ATP-binding</keyword>
<dbReference type="InterPro" id="IPR001650">
    <property type="entry name" value="Helicase_C-like"/>
</dbReference>
<feature type="domain" description="Helicase ATP-binding" evidence="14">
    <location>
        <begin position="255"/>
        <end position="424"/>
    </location>
</feature>
<comment type="catalytic activity">
    <reaction evidence="12">
        <text>ATP + H2O = ADP + phosphate + H(+)</text>
        <dbReference type="Rhea" id="RHEA:13065"/>
        <dbReference type="ChEBI" id="CHEBI:15377"/>
        <dbReference type="ChEBI" id="CHEBI:15378"/>
        <dbReference type="ChEBI" id="CHEBI:30616"/>
        <dbReference type="ChEBI" id="CHEBI:43474"/>
        <dbReference type="ChEBI" id="CHEBI:456216"/>
    </reaction>
</comment>
<protein>
    <recommendedName>
        <fullName evidence="11">DNA 3'-5' helicase</fullName>
        <ecNumber evidence="11">5.6.2.4</ecNumber>
    </recommendedName>
</protein>
<dbReference type="GO" id="GO:0005737">
    <property type="term" value="C:cytoplasm"/>
    <property type="evidence" value="ECO:0007669"/>
    <property type="project" value="TreeGrafter"/>
</dbReference>
<dbReference type="Gene3D" id="3.40.50.300">
    <property type="entry name" value="P-loop containing nucleotide triphosphate hydrolases"/>
    <property type="match status" value="2"/>
</dbReference>
<evidence type="ECO:0000256" key="3">
    <source>
        <dbReference type="ARBA" id="ARBA00022741"/>
    </source>
</evidence>
<dbReference type="SUPFAM" id="SSF52540">
    <property type="entry name" value="P-loop containing nucleoside triphosphate hydrolases"/>
    <property type="match status" value="1"/>
</dbReference>
<feature type="domain" description="Helicase C-terminal" evidence="15">
    <location>
        <begin position="477"/>
        <end position="644"/>
    </location>
</feature>
<keyword evidence="4" id="KW-0378">Hydrolase</keyword>
<dbReference type="NCBIfam" id="TIGR00614">
    <property type="entry name" value="recQ_fam"/>
    <property type="match status" value="1"/>
</dbReference>
<dbReference type="PROSITE" id="PS51194">
    <property type="entry name" value="HELICASE_CTER"/>
    <property type="match status" value="1"/>
</dbReference>
<dbReference type="AlphaFoldDB" id="A0AB40BAE8"/>
<dbReference type="RefSeq" id="XP_039124176.1">
    <property type="nucleotide sequence ID" value="XM_039268242.1"/>
</dbReference>
<evidence type="ECO:0000259" key="15">
    <source>
        <dbReference type="PROSITE" id="PS51194"/>
    </source>
</evidence>
<dbReference type="GO" id="GO:0003677">
    <property type="term" value="F:DNA binding"/>
    <property type="evidence" value="ECO:0007669"/>
    <property type="project" value="UniProtKB-KW"/>
</dbReference>
<evidence type="ECO:0000256" key="8">
    <source>
        <dbReference type="ARBA" id="ARBA00023235"/>
    </source>
</evidence>
<keyword evidence="9" id="KW-0539">Nucleus</keyword>
<keyword evidence="3" id="KW-0547">Nucleotide-binding</keyword>
<evidence type="ECO:0000256" key="5">
    <source>
        <dbReference type="ARBA" id="ARBA00022806"/>
    </source>
</evidence>
<evidence type="ECO:0000256" key="10">
    <source>
        <dbReference type="ARBA" id="ARBA00034617"/>
    </source>
</evidence>
<evidence type="ECO:0000259" key="14">
    <source>
        <dbReference type="PROSITE" id="PS51192"/>
    </source>
</evidence>
<keyword evidence="16" id="KW-1185">Reference proteome</keyword>
<evidence type="ECO:0000313" key="16">
    <source>
        <dbReference type="Proteomes" id="UP001515500"/>
    </source>
</evidence>
<dbReference type="InterPro" id="IPR011545">
    <property type="entry name" value="DEAD/DEAH_box_helicase_dom"/>
</dbReference>
<dbReference type="PROSITE" id="PS51192">
    <property type="entry name" value="HELICASE_ATP_BIND_1"/>
    <property type="match status" value="1"/>
</dbReference>
<comment type="subcellular location">
    <subcellularLocation>
        <location evidence="1">Nucleus</location>
    </subcellularLocation>
</comment>
<feature type="compositionally biased region" description="Basic and acidic residues" evidence="13">
    <location>
        <begin position="106"/>
        <end position="115"/>
    </location>
</feature>
<evidence type="ECO:0000256" key="7">
    <source>
        <dbReference type="ARBA" id="ARBA00023125"/>
    </source>
</evidence>
<accession>A0AB40BAE8</accession>
<feature type="region of interest" description="Disordered" evidence="13">
    <location>
        <begin position="1"/>
        <end position="133"/>
    </location>
</feature>
<evidence type="ECO:0000313" key="17">
    <source>
        <dbReference type="RefSeq" id="XP_039124176.1"/>
    </source>
</evidence>
<reference evidence="17" key="1">
    <citation type="submission" date="2025-08" db="UniProtKB">
        <authorList>
            <consortium name="RefSeq"/>
        </authorList>
    </citation>
    <scope>IDENTIFICATION</scope>
</reference>
<dbReference type="PANTHER" id="PTHR13710:SF108">
    <property type="entry name" value="ATP-DEPENDENT DNA HELICASE Q4"/>
    <property type="match status" value="1"/>
</dbReference>
<dbReference type="FunFam" id="3.40.50.300:FF:000772">
    <property type="entry name" value="ATP-dependent DNA helicase Q4"/>
    <property type="match status" value="1"/>
</dbReference>
<comment type="similarity">
    <text evidence="2">Belongs to the helicase family. RecQ subfamily.</text>
</comment>
<evidence type="ECO:0000256" key="9">
    <source>
        <dbReference type="ARBA" id="ARBA00023242"/>
    </source>
</evidence>
<dbReference type="InterPro" id="IPR014001">
    <property type="entry name" value="Helicase_ATP-bd"/>
</dbReference>
<evidence type="ECO:0000256" key="2">
    <source>
        <dbReference type="ARBA" id="ARBA00005446"/>
    </source>
</evidence>
<dbReference type="PANTHER" id="PTHR13710">
    <property type="entry name" value="DNA HELICASE RECQ FAMILY MEMBER"/>
    <property type="match status" value="1"/>
</dbReference>
<dbReference type="SMART" id="SM00490">
    <property type="entry name" value="HELICc"/>
    <property type="match status" value="1"/>
</dbReference>
<evidence type="ECO:0000256" key="11">
    <source>
        <dbReference type="ARBA" id="ARBA00034808"/>
    </source>
</evidence>
<gene>
    <name evidence="17" type="primary">LOC120260697</name>
</gene>
<evidence type="ECO:0000256" key="4">
    <source>
        <dbReference type="ARBA" id="ARBA00022801"/>
    </source>
</evidence>
<dbReference type="GO" id="GO:0005634">
    <property type="term" value="C:nucleus"/>
    <property type="evidence" value="ECO:0007669"/>
    <property type="project" value="UniProtKB-SubCell"/>
</dbReference>
<evidence type="ECO:0000256" key="12">
    <source>
        <dbReference type="ARBA" id="ARBA00049360"/>
    </source>
</evidence>
<organism evidence="16 17">
    <name type="scientific">Dioscorea cayennensis subsp. rotundata</name>
    <name type="common">White Guinea yam</name>
    <name type="synonym">Dioscorea rotundata</name>
    <dbReference type="NCBI Taxonomy" id="55577"/>
    <lineage>
        <taxon>Eukaryota</taxon>
        <taxon>Viridiplantae</taxon>
        <taxon>Streptophyta</taxon>
        <taxon>Embryophyta</taxon>
        <taxon>Tracheophyta</taxon>
        <taxon>Spermatophyta</taxon>
        <taxon>Magnoliopsida</taxon>
        <taxon>Liliopsida</taxon>
        <taxon>Dioscoreales</taxon>
        <taxon>Dioscoreaceae</taxon>
        <taxon>Dioscorea</taxon>
    </lineage>
</organism>
<dbReference type="InterPro" id="IPR004589">
    <property type="entry name" value="DNA_helicase_ATP-dep_RecQ"/>
</dbReference>
<dbReference type="Proteomes" id="UP001515500">
    <property type="component" value="Chromosome 5"/>
</dbReference>
<keyword evidence="5" id="KW-0347">Helicase</keyword>
<dbReference type="GO" id="GO:0009378">
    <property type="term" value="F:four-way junction helicase activity"/>
    <property type="evidence" value="ECO:0007669"/>
    <property type="project" value="TreeGrafter"/>
</dbReference>
<dbReference type="Pfam" id="PF00270">
    <property type="entry name" value="DEAD"/>
    <property type="match status" value="1"/>
</dbReference>
<dbReference type="CDD" id="cd18018">
    <property type="entry name" value="DEXHc_RecQ4-like"/>
    <property type="match status" value="1"/>
</dbReference>
<name>A0AB40BAE8_DIOCR</name>
<dbReference type="GO" id="GO:0016787">
    <property type="term" value="F:hydrolase activity"/>
    <property type="evidence" value="ECO:0007669"/>
    <property type="project" value="UniProtKB-KW"/>
</dbReference>
<evidence type="ECO:0000256" key="1">
    <source>
        <dbReference type="ARBA" id="ARBA00004123"/>
    </source>
</evidence>
<sequence>MNSDSDSAASHVSSTPPRIPNPKPFPRSEHKRKSSPKSQPSHPPTPSSGDPPITSLHGVPLKIHRSSSSDHHRSTSFSTLFKSRRPAFDPFDLQSIADPSPPKKPPPPDRVDPSKLHRNWIPSSAPPELPQKRLRFSSEGNFVRLNINGYGRRHSFRNGRKGKKLLRFRKRSGKPRTKSTGENEVEMGCLEEEEEEEESCLGDFQMQERSSGFDLGRIEEAIMAAREDPSEVNLLELLRLVYGHSSFRDGQLEAIQKVVAGESTMLVLPTGAGKSLCYQLPALILPGVTLVVSPLVALMVDQLKHLPSVIPGGLLSSNQTNEEASATLDRLREGKIKVLFVSPERFLNKGFLSVFGSTIISFVAVDEAHCISEWSHNFRPSYLRLRASILRAKLNVKCMLAMTATATSKTLQEIMHALEIPAANLIQTCQIRDNIQLFVISSGNRQDCFFFFTKLEFDHAMAFPCFNFLCRYSINYRLKDLLMLMKSSSLVDKQSVIIYCKFQVETDMVTKYLCDNNILAKGYHSSLPARDRNRIQELFCSNKIRVVVATVAFGMGLDKSDVDLVIHYSLPESLEEYVQKTGRAGRDGRLSFCHLLLDDLTYYKLRSLLYSDGVDEYAINKLLCEIFSDGIVQDGHASSLVKESASRKFDMKEEVLLTILTQLELGDVQYLHLLPQLNVTCTLYFHKTSPDLLSKKDILIATIMKKSEIKQGYFVFDIPTVANTVGITPTDLLNKLKNLKFMGEITYDLKDPAFCFTIIKVPDDYCSLTSRITNWLSEVEQCKVQKLDEMFHVATFAAKECPKVDGCFDNMHTPCIQKKILDYFCRDANAPSDDVFTKMGRSSPFLHADIKVFLQSNSHVKFTPRAIARIMHGIPSPSFPSATWSKCHFWERYSQIDFAVVMKAATSELMHFDRKT</sequence>
<evidence type="ECO:0000256" key="6">
    <source>
        <dbReference type="ARBA" id="ARBA00022840"/>
    </source>
</evidence>
<dbReference type="GO" id="GO:0000724">
    <property type="term" value="P:double-strand break repair via homologous recombination"/>
    <property type="evidence" value="ECO:0007669"/>
    <property type="project" value="TreeGrafter"/>
</dbReference>
<dbReference type="GeneID" id="120260697"/>